<dbReference type="Proteomes" id="UP001227230">
    <property type="component" value="Chromosome 8"/>
</dbReference>
<evidence type="ECO:0000313" key="2">
    <source>
        <dbReference type="Proteomes" id="UP001227230"/>
    </source>
</evidence>
<proteinExistence type="predicted"/>
<name>A0ABY9CBJ6_VITVI</name>
<dbReference type="PANTHER" id="PTHR34427:SF5">
    <property type="entry name" value="DUF4283 DOMAIN-CONTAINING PROTEIN"/>
    <property type="match status" value="1"/>
</dbReference>
<protein>
    <recommendedName>
        <fullName evidence="3">DUF4283 domain-containing protein</fullName>
    </recommendedName>
</protein>
<evidence type="ECO:0008006" key="3">
    <source>
        <dbReference type="Google" id="ProtNLM"/>
    </source>
</evidence>
<accession>A0ABY9CBJ6</accession>
<keyword evidence="2" id="KW-1185">Reference proteome</keyword>
<dbReference type="EMBL" id="CP126655">
    <property type="protein sequence ID" value="WJZ92431.1"/>
    <property type="molecule type" value="Genomic_DNA"/>
</dbReference>
<organism evidence="1 2">
    <name type="scientific">Vitis vinifera</name>
    <name type="common">Grape</name>
    <dbReference type="NCBI Taxonomy" id="29760"/>
    <lineage>
        <taxon>Eukaryota</taxon>
        <taxon>Viridiplantae</taxon>
        <taxon>Streptophyta</taxon>
        <taxon>Embryophyta</taxon>
        <taxon>Tracheophyta</taxon>
        <taxon>Spermatophyta</taxon>
        <taxon>Magnoliopsida</taxon>
        <taxon>eudicotyledons</taxon>
        <taxon>Gunneridae</taxon>
        <taxon>Pentapetalae</taxon>
        <taxon>rosids</taxon>
        <taxon>Vitales</taxon>
        <taxon>Vitaceae</taxon>
        <taxon>Viteae</taxon>
        <taxon>Vitis</taxon>
    </lineage>
</organism>
<sequence>MANEAWVWVVGLPLHLWSREVFKLIRDGCGGFIAEDENTTSMAELQWARILTKLVGRDLPTFVQIVVGLGSFSIQLWWETPPWFSQVVPAGRLLGEGVLADEDEVGGRPRVTCSGSLLEKEFQAKV</sequence>
<dbReference type="PANTHER" id="PTHR34427">
    <property type="entry name" value="DUF4283 DOMAIN PROTEIN"/>
    <property type="match status" value="1"/>
</dbReference>
<gene>
    <name evidence="1" type="ORF">VitviT2T_011424</name>
</gene>
<evidence type="ECO:0000313" key="1">
    <source>
        <dbReference type="EMBL" id="WJZ92431.1"/>
    </source>
</evidence>
<reference evidence="1 2" key="1">
    <citation type="journal article" date="2023" name="Hortic Res">
        <title>The complete reference genome for grapevine (Vitis vinifera L.) genetics and breeding.</title>
        <authorList>
            <person name="Shi X."/>
            <person name="Cao S."/>
            <person name="Wang X."/>
            <person name="Huang S."/>
            <person name="Wang Y."/>
            <person name="Liu Z."/>
            <person name="Liu W."/>
            <person name="Leng X."/>
            <person name="Peng Y."/>
            <person name="Wang N."/>
            <person name="Wang Y."/>
            <person name="Ma Z."/>
            <person name="Xu X."/>
            <person name="Zhang F."/>
            <person name="Xue H."/>
            <person name="Zhong H."/>
            <person name="Wang Y."/>
            <person name="Zhang K."/>
            <person name="Velt A."/>
            <person name="Avia K."/>
            <person name="Holtgrawe D."/>
            <person name="Grimplet J."/>
            <person name="Matus J.T."/>
            <person name="Ware D."/>
            <person name="Wu X."/>
            <person name="Wang H."/>
            <person name="Liu C."/>
            <person name="Fang Y."/>
            <person name="Rustenholz C."/>
            <person name="Cheng Z."/>
            <person name="Xiao H."/>
            <person name="Zhou Y."/>
        </authorList>
    </citation>
    <scope>NUCLEOTIDE SEQUENCE [LARGE SCALE GENOMIC DNA]</scope>
    <source>
        <strain evidence="2">cv. Pinot noir / PN40024</strain>
        <tissue evidence="1">Leaf</tissue>
    </source>
</reference>